<gene>
    <name evidence="2" type="ORF">GNZ21_09175</name>
</gene>
<dbReference type="AlphaFoldDB" id="A0A7K1UJF0"/>
<feature type="region of interest" description="Disordered" evidence="1">
    <location>
        <begin position="17"/>
        <end position="56"/>
    </location>
</feature>
<dbReference type="EMBL" id="WRPM01000068">
    <property type="protein sequence ID" value="MVT26524.1"/>
    <property type="molecule type" value="Genomic_DNA"/>
</dbReference>
<dbReference type="Proteomes" id="UP000460157">
    <property type="component" value="Unassembled WGS sequence"/>
</dbReference>
<organism evidence="2 3">
    <name type="scientific">Nesterenkonia alkaliphila</name>
    <dbReference type="NCBI Taxonomy" id="1463631"/>
    <lineage>
        <taxon>Bacteria</taxon>
        <taxon>Bacillati</taxon>
        <taxon>Actinomycetota</taxon>
        <taxon>Actinomycetes</taxon>
        <taxon>Micrococcales</taxon>
        <taxon>Micrococcaceae</taxon>
        <taxon>Nesterenkonia</taxon>
    </lineage>
</organism>
<keyword evidence="3" id="KW-1185">Reference proteome</keyword>
<evidence type="ECO:0000256" key="1">
    <source>
        <dbReference type="SAM" id="MobiDB-lite"/>
    </source>
</evidence>
<dbReference type="InterPro" id="IPR049803">
    <property type="entry name" value="RiPP_thiocil-like"/>
</dbReference>
<reference evidence="2 3" key="1">
    <citation type="submission" date="2019-12" db="EMBL/GenBank/DDBJ databases">
        <title>Nesterenkonia muleiensis sp. nov., a novel actinobacterium isolated from sap of Populus euphratica.</title>
        <authorList>
            <person name="Wang R."/>
        </authorList>
    </citation>
    <scope>NUCLEOTIDE SEQUENCE [LARGE SCALE GENOMIC DNA]</scope>
    <source>
        <strain evidence="2 3">F10</strain>
    </source>
</reference>
<feature type="compositionally biased region" description="Low complexity" evidence="1">
    <location>
        <begin position="24"/>
        <end position="48"/>
    </location>
</feature>
<sequence length="56" mass="5712">MNDYDSTDLEQIAEDLEAEALPESTALSTYSTTSTAGTASCPTSSAGSVMTAMTVS</sequence>
<evidence type="ECO:0000313" key="3">
    <source>
        <dbReference type="Proteomes" id="UP000460157"/>
    </source>
</evidence>
<dbReference type="RefSeq" id="WP_157323523.1">
    <property type="nucleotide sequence ID" value="NZ_BMFX01000002.1"/>
</dbReference>
<evidence type="ECO:0000313" key="2">
    <source>
        <dbReference type="EMBL" id="MVT26524.1"/>
    </source>
</evidence>
<dbReference type="NCBIfam" id="NF033482">
    <property type="entry name" value="RiPP_thiocil"/>
    <property type="match status" value="1"/>
</dbReference>
<name>A0A7K1UJF0_9MICC</name>
<protein>
    <submittedName>
        <fullName evidence="2">Thiocillin family RiPP</fullName>
    </submittedName>
</protein>
<comment type="caution">
    <text evidence="2">The sequence shown here is derived from an EMBL/GenBank/DDBJ whole genome shotgun (WGS) entry which is preliminary data.</text>
</comment>
<accession>A0A7K1UJF0</accession>
<proteinExistence type="predicted"/>